<evidence type="ECO:0000259" key="4">
    <source>
        <dbReference type="Pfam" id="PF01420"/>
    </source>
</evidence>
<accession>A0A1G6L805</accession>
<evidence type="ECO:0000313" key="5">
    <source>
        <dbReference type="EMBL" id="SDC39331.1"/>
    </source>
</evidence>
<evidence type="ECO:0000256" key="2">
    <source>
        <dbReference type="ARBA" id="ARBA00022747"/>
    </source>
</evidence>
<evidence type="ECO:0000256" key="3">
    <source>
        <dbReference type="ARBA" id="ARBA00023125"/>
    </source>
</evidence>
<dbReference type="PANTHER" id="PTHR30408">
    <property type="entry name" value="TYPE-1 RESTRICTION ENZYME ECOKI SPECIFICITY PROTEIN"/>
    <property type="match status" value="1"/>
</dbReference>
<dbReference type="Gene3D" id="3.90.220.20">
    <property type="entry name" value="DNA methylase specificity domains"/>
    <property type="match status" value="3"/>
</dbReference>
<dbReference type="EMBL" id="FMYH01000002">
    <property type="protein sequence ID" value="SDC39331.1"/>
    <property type="molecule type" value="Genomic_DNA"/>
</dbReference>
<dbReference type="SUPFAM" id="SSF116734">
    <property type="entry name" value="DNA methylase specificity domain"/>
    <property type="match status" value="2"/>
</dbReference>
<dbReference type="InterPro" id="IPR044946">
    <property type="entry name" value="Restrct_endonuc_typeI_TRD_sf"/>
</dbReference>
<dbReference type="PANTHER" id="PTHR30408:SF13">
    <property type="entry name" value="TYPE I RESTRICTION ENZYME HINDI SPECIFICITY SUBUNIT"/>
    <property type="match status" value="1"/>
</dbReference>
<evidence type="ECO:0000256" key="1">
    <source>
        <dbReference type="ARBA" id="ARBA00010923"/>
    </source>
</evidence>
<dbReference type="STRING" id="1814289.SAMN05216410_1787"/>
<proteinExistence type="inferred from homology"/>
<comment type="similarity">
    <text evidence="1">Belongs to the type-I restriction system S methylase family.</text>
</comment>
<organism evidence="5 6">
    <name type="scientific">Sanguibacter gelidistatuariae</name>
    <dbReference type="NCBI Taxonomy" id="1814289"/>
    <lineage>
        <taxon>Bacteria</taxon>
        <taxon>Bacillati</taxon>
        <taxon>Actinomycetota</taxon>
        <taxon>Actinomycetes</taxon>
        <taxon>Micrococcales</taxon>
        <taxon>Sanguibacteraceae</taxon>
        <taxon>Sanguibacter</taxon>
    </lineage>
</organism>
<dbReference type="Pfam" id="PF01420">
    <property type="entry name" value="Methylase_S"/>
    <property type="match status" value="1"/>
</dbReference>
<dbReference type="GO" id="GO:0009307">
    <property type="term" value="P:DNA restriction-modification system"/>
    <property type="evidence" value="ECO:0007669"/>
    <property type="project" value="UniProtKB-KW"/>
</dbReference>
<feature type="domain" description="Type I restriction modification DNA specificity" evidence="4">
    <location>
        <begin position="60"/>
        <end position="183"/>
    </location>
</feature>
<keyword evidence="6" id="KW-1185">Reference proteome</keyword>
<dbReference type="InterPro" id="IPR000055">
    <property type="entry name" value="Restrct_endonuc_typeI_TRD"/>
</dbReference>
<dbReference type="AlphaFoldDB" id="A0A1G6L805"/>
<name>A0A1G6L805_9MICO</name>
<keyword evidence="3" id="KW-0238">DNA-binding</keyword>
<dbReference type="OrthoDB" id="9798929at2"/>
<gene>
    <name evidence="5" type="ORF">SAMN05216410_1787</name>
</gene>
<keyword evidence="2" id="KW-0680">Restriction system</keyword>
<reference evidence="5 6" key="1">
    <citation type="submission" date="2016-09" db="EMBL/GenBank/DDBJ databases">
        <authorList>
            <person name="Capua I."/>
            <person name="De Benedictis P."/>
            <person name="Joannis T."/>
            <person name="Lombin L.H."/>
            <person name="Cattoli G."/>
        </authorList>
    </citation>
    <scope>NUCLEOTIDE SEQUENCE [LARGE SCALE GENOMIC DNA]</scope>
    <source>
        <strain evidence="5 6">ISLP-3</strain>
    </source>
</reference>
<dbReference type="InterPro" id="IPR052021">
    <property type="entry name" value="Type-I_RS_S_subunit"/>
</dbReference>
<sequence>MGEWRETTLGEICSQGGGGIQTGPFGSQLHASDYVLDGIPSVMPKNIGDNIIIEDDIARIAPHDAQRLSKYLLSVGDIIYSRRGDVEKRALVRPEHEGWLCGTGCLRVRFGSESDSDPRFVSYLLGTEEVRAWIVRHAVGATMPNLNTSILNDTPLTIPEIGEQRAIAEVLGALDDKIAANTTLASTADELVRAWYGKVSTTTDATTTVATLATRSRTPAAPSELTDNVAYVGLEHVPRRQMWLDDSGTAASVTSTKTRFAKGDVLFGKLRPYFHKVTSAPFDGVSSTDILAVRASDTRLSGFVLAALSSDAVVERCTAASEGTRMPRTSWTTLSSIEVPWPGEQAARAMSQRIDAVRDHVEAALAENRTLAATRDTLLPALMSGALRVRDAERVVESAL</sequence>
<protein>
    <submittedName>
        <fullName evidence="5">Type I restriction enzyme, S subunit</fullName>
    </submittedName>
</protein>
<dbReference type="GO" id="GO:0003677">
    <property type="term" value="F:DNA binding"/>
    <property type="evidence" value="ECO:0007669"/>
    <property type="project" value="UniProtKB-KW"/>
</dbReference>
<evidence type="ECO:0000313" key="6">
    <source>
        <dbReference type="Proteomes" id="UP000199039"/>
    </source>
</evidence>
<dbReference type="RefSeq" id="WP_093182434.1">
    <property type="nucleotide sequence ID" value="NZ_FMYH01000002.1"/>
</dbReference>
<dbReference type="Proteomes" id="UP000199039">
    <property type="component" value="Unassembled WGS sequence"/>
</dbReference>